<keyword evidence="4" id="KW-0227">DNA damage</keyword>
<dbReference type="Gene3D" id="3.40.50.300">
    <property type="entry name" value="P-loop containing nucleotide triphosphate hydrolases"/>
    <property type="match status" value="1"/>
</dbReference>
<dbReference type="STRING" id="6573.A0A210PNN5"/>
<keyword evidence="6" id="KW-0539">Nucleus</keyword>
<evidence type="ECO:0000256" key="3">
    <source>
        <dbReference type="ARBA" id="ARBA00022741"/>
    </source>
</evidence>
<dbReference type="GO" id="GO:0005634">
    <property type="term" value="C:nucleus"/>
    <property type="evidence" value="ECO:0007669"/>
    <property type="project" value="UniProtKB-SubCell"/>
</dbReference>
<dbReference type="PANTHER" id="PTHR12172">
    <property type="entry name" value="CELL CYCLE CHECKPOINT PROTEIN RAD17"/>
    <property type="match status" value="1"/>
</dbReference>
<dbReference type="GO" id="GO:0003689">
    <property type="term" value="F:DNA clamp loader activity"/>
    <property type="evidence" value="ECO:0007669"/>
    <property type="project" value="TreeGrafter"/>
</dbReference>
<dbReference type="EMBL" id="NEDP02005573">
    <property type="protein sequence ID" value="OWF38083.1"/>
    <property type="molecule type" value="Genomic_DNA"/>
</dbReference>
<feature type="compositionally biased region" description="Acidic residues" evidence="8">
    <location>
        <begin position="698"/>
        <end position="710"/>
    </location>
</feature>
<feature type="region of interest" description="Disordered" evidence="8">
    <location>
        <begin position="415"/>
        <end position="442"/>
    </location>
</feature>
<feature type="region of interest" description="Disordered" evidence="8">
    <location>
        <begin position="655"/>
        <end position="710"/>
    </location>
</feature>
<evidence type="ECO:0000256" key="1">
    <source>
        <dbReference type="ARBA" id="ARBA00004123"/>
    </source>
</evidence>
<evidence type="ECO:0000256" key="5">
    <source>
        <dbReference type="ARBA" id="ARBA00022840"/>
    </source>
</evidence>
<gene>
    <name evidence="9" type="ORF">KP79_PYT09112</name>
</gene>
<evidence type="ECO:0000256" key="7">
    <source>
        <dbReference type="ARBA" id="ARBA00023306"/>
    </source>
</evidence>
<dbReference type="GO" id="GO:0005524">
    <property type="term" value="F:ATP binding"/>
    <property type="evidence" value="ECO:0007669"/>
    <property type="project" value="UniProtKB-KW"/>
</dbReference>
<evidence type="ECO:0000256" key="6">
    <source>
        <dbReference type="ARBA" id="ARBA00023242"/>
    </source>
</evidence>
<dbReference type="FunFam" id="3.40.50.300:FF:001661">
    <property type="entry name" value="RAD17 checkpoint clamp loader component"/>
    <property type="match status" value="1"/>
</dbReference>
<keyword evidence="5" id="KW-0067">ATP-binding</keyword>
<dbReference type="SUPFAM" id="SSF52540">
    <property type="entry name" value="P-loop containing nucleoside triphosphate hydrolases"/>
    <property type="match status" value="1"/>
</dbReference>
<dbReference type="AlphaFoldDB" id="A0A210PNN5"/>
<reference evidence="9 10" key="1">
    <citation type="journal article" date="2017" name="Nat. Ecol. Evol.">
        <title>Scallop genome provides insights into evolution of bilaterian karyotype and development.</title>
        <authorList>
            <person name="Wang S."/>
            <person name="Zhang J."/>
            <person name="Jiao W."/>
            <person name="Li J."/>
            <person name="Xun X."/>
            <person name="Sun Y."/>
            <person name="Guo X."/>
            <person name="Huan P."/>
            <person name="Dong B."/>
            <person name="Zhang L."/>
            <person name="Hu X."/>
            <person name="Sun X."/>
            <person name="Wang J."/>
            <person name="Zhao C."/>
            <person name="Wang Y."/>
            <person name="Wang D."/>
            <person name="Huang X."/>
            <person name="Wang R."/>
            <person name="Lv J."/>
            <person name="Li Y."/>
            <person name="Zhang Z."/>
            <person name="Liu B."/>
            <person name="Lu W."/>
            <person name="Hui Y."/>
            <person name="Liang J."/>
            <person name="Zhou Z."/>
            <person name="Hou R."/>
            <person name="Li X."/>
            <person name="Liu Y."/>
            <person name="Li H."/>
            <person name="Ning X."/>
            <person name="Lin Y."/>
            <person name="Zhao L."/>
            <person name="Xing Q."/>
            <person name="Dou J."/>
            <person name="Li Y."/>
            <person name="Mao J."/>
            <person name="Guo H."/>
            <person name="Dou H."/>
            <person name="Li T."/>
            <person name="Mu C."/>
            <person name="Jiang W."/>
            <person name="Fu Q."/>
            <person name="Fu X."/>
            <person name="Miao Y."/>
            <person name="Liu J."/>
            <person name="Yu Q."/>
            <person name="Li R."/>
            <person name="Liao H."/>
            <person name="Li X."/>
            <person name="Kong Y."/>
            <person name="Jiang Z."/>
            <person name="Chourrout D."/>
            <person name="Li R."/>
            <person name="Bao Z."/>
        </authorList>
    </citation>
    <scope>NUCLEOTIDE SEQUENCE [LARGE SCALE GENOMIC DNA]</scope>
    <source>
        <strain evidence="9 10">PY_sf001</strain>
    </source>
</reference>
<comment type="caution">
    <text evidence="9">The sequence shown here is derived from an EMBL/GenBank/DDBJ whole genome shotgun (WGS) entry which is preliminary data.</text>
</comment>
<feature type="region of interest" description="Disordered" evidence="8">
    <location>
        <begin position="108"/>
        <end position="136"/>
    </location>
</feature>
<dbReference type="GO" id="GO:0000077">
    <property type="term" value="P:DNA damage checkpoint signaling"/>
    <property type="evidence" value="ECO:0007669"/>
    <property type="project" value="TreeGrafter"/>
</dbReference>
<dbReference type="GO" id="GO:0033314">
    <property type="term" value="P:mitotic DNA replication checkpoint signaling"/>
    <property type="evidence" value="ECO:0007669"/>
    <property type="project" value="TreeGrafter"/>
</dbReference>
<accession>A0A210PNN5</accession>
<keyword evidence="7" id="KW-0131">Cell cycle</keyword>
<dbReference type="PANTHER" id="PTHR12172:SF0">
    <property type="entry name" value="CELL CYCLE CHECKPOINT PROTEIN RAD17"/>
    <property type="match status" value="1"/>
</dbReference>
<keyword evidence="3" id="KW-0547">Nucleotide-binding</keyword>
<evidence type="ECO:0000256" key="2">
    <source>
        <dbReference type="ARBA" id="ARBA00006168"/>
    </source>
</evidence>
<feature type="region of interest" description="Disordered" evidence="8">
    <location>
        <begin position="1"/>
        <end position="48"/>
    </location>
</feature>
<comment type="subcellular location">
    <subcellularLocation>
        <location evidence="1">Nucleus</location>
    </subcellularLocation>
</comment>
<keyword evidence="10" id="KW-1185">Reference proteome</keyword>
<feature type="compositionally biased region" description="Polar residues" evidence="8">
    <location>
        <begin position="108"/>
        <end position="133"/>
    </location>
</feature>
<dbReference type="GO" id="GO:0006281">
    <property type="term" value="P:DNA repair"/>
    <property type="evidence" value="ECO:0007669"/>
    <property type="project" value="InterPro"/>
</dbReference>
<dbReference type="Pfam" id="PF03215">
    <property type="entry name" value="Rad17"/>
    <property type="match status" value="1"/>
</dbReference>
<evidence type="ECO:0000313" key="9">
    <source>
        <dbReference type="EMBL" id="OWF38083.1"/>
    </source>
</evidence>
<feature type="compositionally biased region" description="Basic residues" evidence="8">
    <location>
        <begin position="420"/>
        <end position="431"/>
    </location>
</feature>
<protein>
    <submittedName>
        <fullName evidence="9">Cell cycle checkpoint protein RAD17</fullName>
    </submittedName>
</protein>
<comment type="similarity">
    <text evidence="2">Belongs to the rad17/RAD24 family.</text>
</comment>
<evidence type="ECO:0000313" key="10">
    <source>
        <dbReference type="Proteomes" id="UP000242188"/>
    </source>
</evidence>
<sequence>MNKFEMKSDGGNSFADNEDSNDSVIDLASSPELSTQKPDKKRKRDKSILQSINCKNSAKWVTSSFGDFDAFDCFAASSRPAKSAPKRANTTSSSQSILKVSKSATTSISNTADQSKASKTTPQINSEQVSSSGDRCWLSGKKRPAYESELWSDKYAPNNQGDLAVHKKKISDLETWFQTHLKAQAKLPPILILTGQAGTGKSATVKVLSRELKCDVQEWSNPVGSDRVWKKRDEFSTGPYQYDDIQTESQLVQFQHFLLRANKYNKLDIFGDGNTEKKIILVEEFPNVFYRDASAFHETLRKYAHVGKCPLVFIVSDSTSRDSASCERLLFPKTLQQDLRIDNISFNPIALTSLTKVLTRIATKEASQGLHKFTAPTHAILESIAMSSAGDIRGAINTLQFACLRDTKDLLPSALVKGKQPVKKPRGKAKSKSSDKKDSDLASIGGRDTSLFLFRALGKILYCKRDDPSAHPDEPKLAVHLQEHHRDPLIINPEDVVEKSHLSGDYFSAYLHQNYMEFFTDLDDIARASQYLSDADHLTEDWASRSVLQQYAASVATRGIIHANSARARFSSAGSGLGWKPLHKPQWYTAIKQARDSCESARCLFKEYAWTPEILQTEILPYLSVINTTLHQPGQASFLQEFCRFSKLKIPGRSEKLDEKDVDTDESPPPSQSMEIKSVQDDDEFVSNSQSKVRTAQEEEEELIIEDFDD</sequence>
<dbReference type="OrthoDB" id="10265971at2759"/>
<proteinExistence type="inferred from homology"/>
<dbReference type="GO" id="GO:0003682">
    <property type="term" value="F:chromatin binding"/>
    <property type="evidence" value="ECO:0007669"/>
    <property type="project" value="TreeGrafter"/>
</dbReference>
<dbReference type="Proteomes" id="UP000242188">
    <property type="component" value="Unassembled WGS sequence"/>
</dbReference>
<organism evidence="9 10">
    <name type="scientific">Mizuhopecten yessoensis</name>
    <name type="common">Japanese scallop</name>
    <name type="synonym">Patinopecten yessoensis</name>
    <dbReference type="NCBI Taxonomy" id="6573"/>
    <lineage>
        <taxon>Eukaryota</taxon>
        <taxon>Metazoa</taxon>
        <taxon>Spiralia</taxon>
        <taxon>Lophotrochozoa</taxon>
        <taxon>Mollusca</taxon>
        <taxon>Bivalvia</taxon>
        <taxon>Autobranchia</taxon>
        <taxon>Pteriomorphia</taxon>
        <taxon>Pectinida</taxon>
        <taxon>Pectinoidea</taxon>
        <taxon>Pectinidae</taxon>
        <taxon>Mizuhopecten</taxon>
    </lineage>
</organism>
<dbReference type="InterPro" id="IPR004582">
    <property type="entry name" value="Checkpoint_prot_Rad17_Rad24"/>
</dbReference>
<evidence type="ECO:0000256" key="4">
    <source>
        <dbReference type="ARBA" id="ARBA00022763"/>
    </source>
</evidence>
<evidence type="ECO:0000256" key="8">
    <source>
        <dbReference type="SAM" id="MobiDB-lite"/>
    </source>
</evidence>
<dbReference type="InterPro" id="IPR027417">
    <property type="entry name" value="P-loop_NTPase"/>
</dbReference>
<name>A0A210PNN5_MIZYE</name>